<dbReference type="PANTHER" id="PTHR16524:SF2">
    <property type="entry name" value="CELL DEATH REGULATOR AVEN"/>
    <property type="match status" value="1"/>
</dbReference>
<reference evidence="2 3" key="1">
    <citation type="journal article" date="2024" name="BMC Genomics">
        <title>De novo assembly and annotation of Popillia japonica's genome with initial clues to its potential as an invasive pest.</title>
        <authorList>
            <person name="Cucini C."/>
            <person name="Boschi S."/>
            <person name="Funari R."/>
            <person name="Cardaioli E."/>
            <person name="Iannotti N."/>
            <person name="Marturano G."/>
            <person name="Paoli F."/>
            <person name="Bruttini M."/>
            <person name="Carapelli A."/>
            <person name="Frati F."/>
            <person name="Nardi F."/>
        </authorList>
    </citation>
    <scope>NUCLEOTIDE SEQUENCE [LARGE SCALE GENOMIC DNA]</scope>
    <source>
        <strain evidence="2">DMR45628</strain>
    </source>
</reference>
<feature type="compositionally biased region" description="Basic and acidic residues" evidence="1">
    <location>
        <begin position="27"/>
        <end position="39"/>
    </location>
</feature>
<feature type="region of interest" description="Disordered" evidence="1">
    <location>
        <begin position="197"/>
        <end position="219"/>
    </location>
</feature>
<feature type="compositionally biased region" description="Basic residues" evidence="1">
    <location>
        <begin position="12"/>
        <end position="26"/>
    </location>
</feature>
<accession>A0AAW1IB72</accession>
<dbReference type="PANTHER" id="PTHR16524">
    <property type="entry name" value="CELL DEATH REGULATOR AVEN"/>
    <property type="match status" value="1"/>
</dbReference>
<evidence type="ECO:0000256" key="1">
    <source>
        <dbReference type="SAM" id="MobiDB-lite"/>
    </source>
</evidence>
<dbReference type="GO" id="GO:0010972">
    <property type="term" value="P:negative regulation of G2/M transition of mitotic cell cycle"/>
    <property type="evidence" value="ECO:0007669"/>
    <property type="project" value="TreeGrafter"/>
</dbReference>
<organism evidence="2 3">
    <name type="scientific">Popillia japonica</name>
    <name type="common">Japanese beetle</name>
    <dbReference type="NCBI Taxonomy" id="7064"/>
    <lineage>
        <taxon>Eukaryota</taxon>
        <taxon>Metazoa</taxon>
        <taxon>Ecdysozoa</taxon>
        <taxon>Arthropoda</taxon>
        <taxon>Hexapoda</taxon>
        <taxon>Insecta</taxon>
        <taxon>Pterygota</taxon>
        <taxon>Neoptera</taxon>
        <taxon>Endopterygota</taxon>
        <taxon>Coleoptera</taxon>
        <taxon>Polyphaga</taxon>
        <taxon>Scarabaeiformia</taxon>
        <taxon>Scarabaeidae</taxon>
        <taxon>Rutelinae</taxon>
        <taxon>Popillia</taxon>
    </lineage>
</organism>
<feature type="compositionally biased region" description="Acidic residues" evidence="1">
    <location>
        <begin position="205"/>
        <end position="219"/>
    </location>
</feature>
<gene>
    <name evidence="2" type="ORF">QE152_g37116</name>
</gene>
<sequence>MDESKKINAGKYRNKQRYKSKTKAAHKKENQENVDVESKSDKIVVDDTQSFQKRSLESNWYRYEAKEEDEKDTLRDFSVLASAPIQQASYFQFKSDKNIHSAQDAKPVDNKLFNLDVNLLSLSITTIPFHIRCGIDEKYFSENQLECIIKEAKNNILKYKQYEKENKEIISNKDGDLNRASKKEDNTDITETKIKIPSKAAKNSEEEDLEEWLDDILDD</sequence>
<dbReference type="Proteomes" id="UP001458880">
    <property type="component" value="Unassembled WGS sequence"/>
</dbReference>
<dbReference type="InterPro" id="IPR026187">
    <property type="entry name" value="Aven"/>
</dbReference>
<proteinExistence type="predicted"/>
<protein>
    <submittedName>
        <fullName evidence="2">Uncharacterized protein</fullName>
    </submittedName>
</protein>
<comment type="caution">
    <text evidence="2">The sequence shown here is derived from an EMBL/GenBank/DDBJ whole genome shotgun (WGS) entry which is preliminary data.</text>
</comment>
<keyword evidence="3" id="KW-1185">Reference proteome</keyword>
<name>A0AAW1IB72_POPJA</name>
<dbReference type="EMBL" id="JASPKY010000699">
    <property type="protein sequence ID" value="KAK9686534.1"/>
    <property type="molecule type" value="Genomic_DNA"/>
</dbReference>
<evidence type="ECO:0000313" key="3">
    <source>
        <dbReference type="Proteomes" id="UP001458880"/>
    </source>
</evidence>
<dbReference type="AlphaFoldDB" id="A0AAW1IB72"/>
<feature type="region of interest" description="Disordered" evidence="1">
    <location>
        <begin position="1"/>
        <end position="39"/>
    </location>
</feature>
<evidence type="ECO:0000313" key="2">
    <source>
        <dbReference type="EMBL" id="KAK9686534.1"/>
    </source>
</evidence>